<keyword evidence="1" id="KW-0812">Transmembrane</keyword>
<gene>
    <name evidence="2" type="ORF">BOA8489_03305</name>
</gene>
<reference evidence="3" key="1">
    <citation type="submission" date="2017-05" db="EMBL/GenBank/DDBJ databases">
        <authorList>
            <person name="Rodrigo-Torres L."/>
            <person name="Arahal R. D."/>
            <person name="Lucena T."/>
        </authorList>
    </citation>
    <scope>NUCLEOTIDE SEQUENCE [LARGE SCALE GENOMIC DNA]</scope>
    <source>
        <strain evidence="3">CECT 8489</strain>
    </source>
</reference>
<proteinExistence type="predicted"/>
<keyword evidence="3" id="KW-1185">Reference proteome</keyword>
<dbReference type="InterPro" id="IPR010295">
    <property type="entry name" value="DUF898"/>
</dbReference>
<feature type="transmembrane region" description="Helical" evidence="1">
    <location>
        <begin position="68"/>
        <end position="89"/>
    </location>
</feature>
<feature type="transmembrane region" description="Helical" evidence="1">
    <location>
        <begin position="323"/>
        <end position="343"/>
    </location>
</feature>
<keyword evidence="1" id="KW-0472">Membrane</keyword>
<feature type="transmembrane region" description="Helical" evidence="1">
    <location>
        <begin position="101"/>
        <end position="118"/>
    </location>
</feature>
<name>A0A238J5E6_9RHOB</name>
<sequence length="395" mass="44522">MAADTLNTDFIGRLGRIFRMAFGMGLLSVLTLGIYRFWMKTRLRRYYWSSIRPGGRPLEYVGDPLEKLLGFFIAVVILAFYIGIVNLILMFVSFSLFDGNTAAYVASFVGVIPLWFYARYRARRYVLARTRWRGVRFGVDPGAWGYAWRAMLYWALALGSGTLLWPLMTHRLEKFRIDRTWYGDRQFHQGGTARMLAKGMMPFWLILAICAVVIFSNWTEDSIETVLGIAIVSLPLLGIAFTWYSVRSFRLLTETKTAGSVGFRSHLRAPRIIGIYIFGYGLAAVITGAAAIAASLLFAALLFASNDAQFSLDDLDNLTAPGFALQAIGFATYFLVFVIWAALRHVLVTLPVWRHYADTLEIVGAQSLHDIRQRDRDEHREAEGFAEALDLGAAI</sequence>
<dbReference type="EMBL" id="FXXQ01000012">
    <property type="protein sequence ID" value="SMX25170.1"/>
    <property type="molecule type" value="Genomic_DNA"/>
</dbReference>
<evidence type="ECO:0000313" key="2">
    <source>
        <dbReference type="EMBL" id="SMX25170.1"/>
    </source>
</evidence>
<dbReference type="Proteomes" id="UP000201838">
    <property type="component" value="Unassembled WGS sequence"/>
</dbReference>
<protein>
    <recommendedName>
        <fullName evidence="4">Inner membrane protein YjgN</fullName>
    </recommendedName>
</protein>
<evidence type="ECO:0000313" key="3">
    <source>
        <dbReference type="Proteomes" id="UP000201838"/>
    </source>
</evidence>
<evidence type="ECO:0000256" key="1">
    <source>
        <dbReference type="SAM" id="Phobius"/>
    </source>
</evidence>
<feature type="transmembrane region" description="Helical" evidence="1">
    <location>
        <begin position="20"/>
        <end position="38"/>
    </location>
</feature>
<accession>A0A238J5E6</accession>
<keyword evidence="1" id="KW-1133">Transmembrane helix</keyword>
<feature type="transmembrane region" description="Helical" evidence="1">
    <location>
        <begin position="273"/>
        <end position="303"/>
    </location>
</feature>
<dbReference type="Pfam" id="PF05987">
    <property type="entry name" value="DUF898"/>
    <property type="match status" value="1"/>
</dbReference>
<dbReference type="AlphaFoldDB" id="A0A238J5E6"/>
<evidence type="ECO:0008006" key="4">
    <source>
        <dbReference type="Google" id="ProtNLM"/>
    </source>
</evidence>
<feature type="transmembrane region" description="Helical" evidence="1">
    <location>
        <begin position="225"/>
        <end position="246"/>
    </location>
</feature>
<organism evidence="2 3">
    <name type="scientific">Boseongicola aestuarii</name>
    <dbReference type="NCBI Taxonomy" id="1470561"/>
    <lineage>
        <taxon>Bacteria</taxon>
        <taxon>Pseudomonadati</taxon>
        <taxon>Pseudomonadota</taxon>
        <taxon>Alphaproteobacteria</taxon>
        <taxon>Rhodobacterales</taxon>
        <taxon>Paracoccaceae</taxon>
        <taxon>Boseongicola</taxon>
    </lineage>
</organism>
<feature type="transmembrane region" description="Helical" evidence="1">
    <location>
        <begin position="201"/>
        <end position="219"/>
    </location>
</feature>
<dbReference type="RefSeq" id="WP_245813915.1">
    <property type="nucleotide sequence ID" value="NZ_FXXQ01000012.1"/>
</dbReference>